<dbReference type="Pfam" id="PF04536">
    <property type="entry name" value="TPM_phosphatase"/>
    <property type="match status" value="1"/>
</dbReference>
<evidence type="ECO:0000313" key="5">
    <source>
        <dbReference type="EMBL" id="MFD1675071.1"/>
    </source>
</evidence>
<evidence type="ECO:0000259" key="4">
    <source>
        <dbReference type="Pfam" id="PF04536"/>
    </source>
</evidence>
<comment type="caution">
    <text evidence="5">The sequence shown here is derived from an EMBL/GenBank/DDBJ whole genome shotgun (WGS) entry which is preliminary data.</text>
</comment>
<keyword evidence="2" id="KW-1133">Transmembrane helix</keyword>
<feature type="compositionally biased region" description="Low complexity" evidence="1">
    <location>
        <begin position="364"/>
        <end position="374"/>
    </location>
</feature>
<evidence type="ECO:0000256" key="3">
    <source>
        <dbReference type="SAM" id="SignalP"/>
    </source>
</evidence>
<reference evidence="6" key="1">
    <citation type="journal article" date="2019" name="Int. J. Syst. Evol. Microbiol.">
        <title>The Global Catalogue of Microorganisms (GCM) 10K type strain sequencing project: providing services to taxonomists for standard genome sequencing and annotation.</title>
        <authorList>
            <consortium name="The Broad Institute Genomics Platform"/>
            <consortium name="The Broad Institute Genome Sequencing Center for Infectious Disease"/>
            <person name="Wu L."/>
            <person name="Ma J."/>
        </authorList>
    </citation>
    <scope>NUCLEOTIDE SEQUENCE [LARGE SCALE GENOMIC DNA]</scope>
    <source>
        <strain evidence="6">CGMCC 1.12286</strain>
    </source>
</reference>
<evidence type="ECO:0000256" key="1">
    <source>
        <dbReference type="SAM" id="MobiDB-lite"/>
    </source>
</evidence>
<evidence type="ECO:0000256" key="2">
    <source>
        <dbReference type="SAM" id="Phobius"/>
    </source>
</evidence>
<gene>
    <name evidence="5" type="ORF">ACFSB2_10235</name>
</gene>
<evidence type="ECO:0000313" key="6">
    <source>
        <dbReference type="Proteomes" id="UP001597079"/>
    </source>
</evidence>
<dbReference type="InterPro" id="IPR007621">
    <property type="entry name" value="TPM_dom"/>
</dbReference>
<keyword evidence="6" id="KW-1185">Reference proteome</keyword>
<dbReference type="EMBL" id="JBHUCX010000024">
    <property type="protein sequence ID" value="MFD1675071.1"/>
    <property type="molecule type" value="Genomic_DNA"/>
</dbReference>
<keyword evidence="2" id="KW-0472">Membrane</keyword>
<name>A0ABW4JF98_9BACL</name>
<protein>
    <submittedName>
        <fullName evidence="5">TPM domain-containing protein</fullName>
    </submittedName>
</protein>
<feature type="region of interest" description="Disordered" evidence="1">
    <location>
        <begin position="339"/>
        <end position="387"/>
    </location>
</feature>
<keyword evidence="2" id="KW-0812">Transmembrane</keyword>
<keyword evidence="3" id="KW-0732">Signal</keyword>
<feature type="chain" id="PRO_5045929626" evidence="3">
    <location>
        <begin position="25"/>
        <end position="387"/>
    </location>
</feature>
<organism evidence="5 6">
    <name type="scientific">Alicyclobacillus fodiniaquatilis</name>
    <dbReference type="NCBI Taxonomy" id="1661150"/>
    <lineage>
        <taxon>Bacteria</taxon>
        <taxon>Bacillati</taxon>
        <taxon>Bacillota</taxon>
        <taxon>Bacilli</taxon>
        <taxon>Bacillales</taxon>
        <taxon>Alicyclobacillaceae</taxon>
        <taxon>Alicyclobacillus</taxon>
    </lineage>
</organism>
<dbReference type="RefSeq" id="WP_377942934.1">
    <property type="nucleotide sequence ID" value="NZ_JBHUCX010000024.1"/>
</dbReference>
<feature type="domain" description="TPM" evidence="4">
    <location>
        <begin position="35"/>
        <end position="158"/>
    </location>
</feature>
<dbReference type="PANTHER" id="PTHR30373">
    <property type="entry name" value="UPF0603 PROTEIN YGCG"/>
    <property type="match status" value="1"/>
</dbReference>
<accession>A0ABW4JF98</accession>
<feature type="signal peptide" evidence="3">
    <location>
        <begin position="1"/>
        <end position="24"/>
    </location>
</feature>
<dbReference type="Proteomes" id="UP001597079">
    <property type="component" value="Unassembled WGS sequence"/>
</dbReference>
<feature type="region of interest" description="Disordered" evidence="1">
    <location>
        <begin position="286"/>
        <end position="309"/>
    </location>
</feature>
<dbReference type="Gene3D" id="3.10.310.50">
    <property type="match status" value="1"/>
</dbReference>
<dbReference type="PANTHER" id="PTHR30373:SF2">
    <property type="entry name" value="UPF0603 PROTEIN YGCG"/>
    <property type="match status" value="1"/>
</dbReference>
<proteinExistence type="predicted"/>
<sequence>MKRWLTGLFTAFVAVFLWANSTFAADTLPQKQGVITDQAHLFSAQQTQKIEHALAQDHYHFYVLTVVKQQNFSQYCNQVFNAWGMGGNDVLLVIDVGDRQVQLVAEKGTQLDNIIREREHGSTVADKYRAVTDAYFVPDARQGDFTSAVIQTTNALNRLQPMSRVVLPYILVLLILLVLVVWLIAFYVKRRNRARLAEQLERTKDSLTEILTYCIDTESQLREKLIFVRGDEKTLLQTQLDRIGEKLPRLNEIGSELKASKISLYHVYRLEDEIFEISQYIRSGQTKVDTKASQPPHSDNPSNAQPNQTVIVENGGSSFFEGMLVADVLDSMFDRQDDEDRRMGWNSPMSSDGSDFDDGGSDWGGDVDSGGSDWDGNDDNSGGGSDW</sequence>
<feature type="transmembrane region" description="Helical" evidence="2">
    <location>
        <begin position="166"/>
        <end position="188"/>
    </location>
</feature>